<dbReference type="SUPFAM" id="SSF55073">
    <property type="entry name" value="Nucleotide cyclase"/>
    <property type="match status" value="1"/>
</dbReference>
<dbReference type="PROSITE" id="PS50887">
    <property type="entry name" value="GGDEF"/>
    <property type="match status" value="1"/>
</dbReference>
<name>A0A1W1EAG4_9ZZZZ</name>
<dbReference type="Pfam" id="PF00990">
    <property type="entry name" value="GGDEF"/>
    <property type="match status" value="1"/>
</dbReference>
<feature type="domain" description="GGDEF" evidence="2">
    <location>
        <begin position="201"/>
        <end position="308"/>
    </location>
</feature>
<accession>A0A1W1EAG4</accession>
<dbReference type="Gene3D" id="3.30.70.270">
    <property type="match status" value="1"/>
</dbReference>
<protein>
    <submittedName>
        <fullName evidence="3">Diguanylate cyclase/phosphodiesterase (GGDEF &amp; EAL domains) with PAS/PAC sensor(S)</fullName>
    </submittedName>
</protein>
<dbReference type="InterPro" id="IPR000160">
    <property type="entry name" value="GGDEF_dom"/>
</dbReference>
<feature type="transmembrane region" description="Helical" evidence="1">
    <location>
        <begin position="12"/>
        <end position="30"/>
    </location>
</feature>
<keyword evidence="1" id="KW-0812">Transmembrane</keyword>
<dbReference type="EMBL" id="FPIB01000026">
    <property type="protein sequence ID" value="SFV90918.1"/>
    <property type="molecule type" value="Genomic_DNA"/>
</dbReference>
<dbReference type="AlphaFoldDB" id="A0A1W1EAG4"/>
<evidence type="ECO:0000259" key="2">
    <source>
        <dbReference type="PROSITE" id="PS50887"/>
    </source>
</evidence>
<dbReference type="SMART" id="SM00267">
    <property type="entry name" value="GGDEF"/>
    <property type="match status" value="1"/>
</dbReference>
<dbReference type="PANTHER" id="PTHR45138">
    <property type="entry name" value="REGULATORY COMPONENTS OF SENSORY TRANSDUCTION SYSTEM"/>
    <property type="match status" value="1"/>
</dbReference>
<gene>
    <name evidence="3" type="ORF">MNB_SV-4-472</name>
</gene>
<dbReference type="InterPro" id="IPR029787">
    <property type="entry name" value="Nucleotide_cyclase"/>
</dbReference>
<feature type="transmembrane region" description="Helical" evidence="1">
    <location>
        <begin position="140"/>
        <end position="159"/>
    </location>
</feature>
<dbReference type="GO" id="GO:0052621">
    <property type="term" value="F:diguanylate cyclase activity"/>
    <property type="evidence" value="ECO:0007669"/>
    <property type="project" value="TreeGrafter"/>
</dbReference>
<dbReference type="InterPro" id="IPR050469">
    <property type="entry name" value="Diguanylate_Cyclase"/>
</dbReference>
<evidence type="ECO:0000256" key="1">
    <source>
        <dbReference type="SAM" id="Phobius"/>
    </source>
</evidence>
<keyword evidence="1" id="KW-1133">Transmembrane helix</keyword>
<organism evidence="3">
    <name type="scientific">hydrothermal vent metagenome</name>
    <dbReference type="NCBI Taxonomy" id="652676"/>
    <lineage>
        <taxon>unclassified sequences</taxon>
        <taxon>metagenomes</taxon>
        <taxon>ecological metagenomes</taxon>
    </lineage>
</organism>
<evidence type="ECO:0000313" key="3">
    <source>
        <dbReference type="EMBL" id="SFV90918.1"/>
    </source>
</evidence>
<dbReference type="PANTHER" id="PTHR45138:SF9">
    <property type="entry name" value="DIGUANYLATE CYCLASE DGCM-RELATED"/>
    <property type="match status" value="1"/>
</dbReference>
<dbReference type="NCBIfam" id="TIGR00254">
    <property type="entry name" value="GGDEF"/>
    <property type="match status" value="1"/>
</dbReference>
<keyword evidence="1" id="KW-0472">Membrane</keyword>
<proteinExistence type="predicted"/>
<sequence length="308" mass="35755">MQEQKEWASFKITGLLYAVVLILAVNLYFIHSTFDTIEKDTKAMHKSGWLAGAVSHLKGVPDTTLLLRIDHTLQDMAPWIQENKDSEFYTGSKGLQTDFKQVRSCWQQSKDIKTCTTAAKELNKIIVSIVEPKERKLGNILYLILLITLFITLYLIYFIRLYIQRQIEKHAIYDVETSLFNQKYFQANLATAMARARREHTPLSIFCLSIDNFESYNDKEQQYLIQKTAHLLGTVTRDSDTVSRYGQNHFSVLMPLADSSNAVRLEERMKNAIEKFDFQISFEPQFSFKITQLKENETKEEFTDRSAC</sequence>
<dbReference type="InterPro" id="IPR043128">
    <property type="entry name" value="Rev_trsase/Diguanyl_cyclase"/>
</dbReference>
<reference evidence="3" key="1">
    <citation type="submission" date="2016-10" db="EMBL/GenBank/DDBJ databases">
        <authorList>
            <person name="de Groot N.N."/>
        </authorList>
    </citation>
    <scope>NUCLEOTIDE SEQUENCE</scope>
</reference>
<dbReference type="CDD" id="cd01949">
    <property type="entry name" value="GGDEF"/>
    <property type="match status" value="1"/>
</dbReference>